<dbReference type="OrthoDB" id="1999840at2759"/>
<evidence type="ECO:0000313" key="2">
    <source>
        <dbReference type="Proteomes" id="UP000257109"/>
    </source>
</evidence>
<gene>
    <name evidence="1" type="ORF">CR513_03347</name>
</gene>
<sequence length="163" mass="19072">MVNTFPLTKTKQKFQDHHGTTNEKQVIHFLVCALREVECEKFHSGNSSKEMWDTRALAYRNTSQVKDSKISMLVHQYELFKMEDHGIIDKIQWRPQVITLRASKDLKKLPMEELLCMLKVHEIELNEDEGQRKRKFIALKSQKTQKGSSSKAFKVEKSLVIKP</sequence>
<feature type="non-terminal residue" evidence="1">
    <location>
        <position position="1"/>
    </location>
</feature>
<evidence type="ECO:0000313" key="1">
    <source>
        <dbReference type="EMBL" id="RDY11934.1"/>
    </source>
</evidence>
<accession>A0A371IAD0</accession>
<protein>
    <submittedName>
        <fullName evidence="1">Uncharacterized protein</fullName>
    </submittedName>
</protein>
<comment type="caution">
    <text evidence="1">The sequence shown here is derived from an EMBL/GenBank/DDBJ whole genome shotgun (WGS) entry which is preliminary data.</text>
</comment>
<dbReference type="AlphaFoldDB" id="A0A371IAD0"/>
<name>A0A371IAD0_MUCPR</name>
<dbReference type="EMBL" id="QJKJ01000553">
    <property type="protein sequence ID" value="RDY11934.1"/>
    <property type="molecule type" value="Genomic_DNA"/>
</dbReference>
<reference evidence="1" key="1">
    <citation type="submission" date="2018-05" db="EMBL/GenBank/DDBJ databases">
        <title>Draft genome of Mucuna pruriens seed.</title>
        <authorList>
            <person name="Nnadi N.E."/>
            <person name="Vos R."/>
            <person name="Hasami M.H."/>
            <person name="Devisetty U.K."/>
            <person name="Aguiy J.C."/>
        </authorList>
    </citation>
    <scope>NUCLEOTIDE SEQUENCE [LARGE SCALE GENOMIC DNA]</scope>
    <source>
        <strain evidence="1">JCA_2017</strain>
    </source>
</reference>
<dbReference type="PANTHER" id="PTHR34676">
    <property type="entry name" value="DUF4219 DOMAIN-CONTAINING PROTEIN-RELATED"/>
    <property type="match status" value="1"/>
</dbReference>
<keyword evidence="2" id="KW-1185">Reference proteome</keyword>
<organism evidence="1 2">
    <name type="scientific">Mucuna pruriens</name>
    <name type="common">Velvet bean</name>
    <name type="synonym">Dolichos pruriens</name>
    <dbReference type="NCBI Taxonomy" id="157652"/>
    <lineage>
        <taxon>Eukaryota</taxon>
        <taxon>Viridiplantae</taxon>
        <taxon>Streptophyta</taxon>
        <taxon>Embryophyta</taxon>
        <taxon>Tracheophyta</taxon>
        <taxon>Spermatophyta</taxon>
        <taxon>Magnoliopsida</taxon>
        <taxon>eudicotyledons</taxon>
        <taxon>Gunneridae</taxon>
        <taxon>Pentapetalae</taxon>
        <taxon>rosids</taxon>
        <taxon>fabids</taxon>
        <taxon>Fabales</taxon>
        <taxon>Fabaceae</taxon>
        <taxon>Papilionoideae</taxon>
        <taxon>50 kb inversion clade</taxon>
        <taxon>NPAAA clade</taxon>
        <taxon>indigoferoid/millettioid clade</taxon>
        <taxon>Phaseoleae</taxon>
        <taxon>Mucuna</taxon>
    </lineage>
</organism>
<dbReference type="PANTHER" id="PTHR34676:SF27">
    <property type="entry name" value="ASPARTYL-TRNA SYNTHETASE"/>
    <property type="match status" value="1"/>
</dbReference>
<dbReference type="Proteomes" id="UP000257109">
    <property type="component" value="Unassembled WGS sequence"/>
</dbReference>
<proteinExistence type="predicted"/>